<dbReference type="GO" id="GO:0046872">
    <property type="term" value="F:metal ion binding"/>
    <property type="evidence" value="ECO:0007669"/>
    <property type="project" value="UniProtKB-KW"/>
</dbReference>
<dbReference type="InterPro" id="IPR005950">
    <property type="entry name" value="ModA"/>
</dbReference>
<proteinExistence type="inferred from homology"/>
<evidence type="ECO:0000256" key="5">
    <source>
        <dbReference type="SAM" id="SignalP"/>
    </source>
</evidence>
<gene>
    <name evidence="6" type="ORF">BK816_06870</name>
</gene>
<dbReference type="InterPro" id="IPR050682">
    <property type="entry name" value="ModA/WtpA"/>
</dbReference>
<protein>
    <submittedName>
        <fullName evidence="6">Molybdate ABC transporter substrate-binding protein</fullName>
    </submittedName>
</protein>
<dbReference type="NCBIfam" id="TIGR01256">
    <property type="entry name" value="modA"/>
    <property type="match status" value="1"/>
</dbReference>
<sequence length="259" mass="26866">MRKGLAAASIVALAAPLSACGSSGTSANSTATSPEGEKATLTVFAAASLHQVFQQINDEVFAKDHPNVEVKFAFEGSSTLFDQLKAGAPADVLATANQKVMKKAIESELVDTPEDFTANTLTLIVPKGNPAKVTGLDASLDKARLVVCQERVPCGSATKKLEEAAGVTLHPASEENKVTDVRAKVESGDADAGLVYKTDAASAKNVEVIDVPAADKIVNKYPIAVVKDSKQAKLAADFLAAVQSEAGQALLEKAGFMKP</sequence>
<feature type="binding site" evidence="4">
    <location>
        <position position="77"/>
    </location>
    <ligand>
        <name>molybdate</name>
        <dbReference type="ChEBI" id="CHEBI:36264"/>
    </ligand>
</feature>
<dbReference type="Pfam" id="PF13531">
    <property type="entry name" value="SBP_bac_11"/>
    <property type="match status" value="1"/>
</dbReference>
<dbReference type="GO" id="GO:0015689">
    <property type="term" value="P:molybdate ion transport"/>
    <property type="evidence" value="ECO:0007669"/>
    <property type="project" value="InterPro"/>
</dbReference>
<name>A0A1D9MMP9_9ACTO</name>
<dbReference type="SUPFAM" id="SSF53850">
    <property type="entry name" value="Periplasmic binding protein-like II"/>
    <property type="match status" value="1"/>
</dbReference>
<keyword evidence="4" id="KW-0500">Molybdenum</keyword>
<feature type="binding site" evidence="4">
    <location>
        <position position="178"/>
    </location>
    <ligand>
        <name>molybdate</name>
        <dbReference type="ChEBI" id="CHEBI:36264"/>
    </ligand>
</feature>
<dbReference type="GO" id="GO:0030973">
    <property type="term" value="F:molybdate ion binding"/>
    <property type="evidence" value="ECO:0007669"/>
    <property type="project" value="TreeGrafter"/>
</dbReference>
<dbReference type="Gene3D" id="3.40.190.10">
    <property type="entry name" value="Periplasmic binding protein-like II"/>
    <property type="match status" value="2"/>
</dbReference>
<dbReference type="AlphaFoldDB" id="A0A1D9MMP9"/>
<dbReference type="Proteomes" id="UP000176288">
    <property type="component" value="Chromosome"/>
</dbReference>
<dbReference type="KEGG" id="avu:BK816_06870"/>
<reference evidence="6 7" key="1">
    <citation type="submission" date="2016-10" db="EMBL/GenBank/DDBJ databases">
        <title>Actinomyces aegypiusis sp. nov., isolated from the Aegypius monachus in Qinghai Tibet Plateau China.</title>
        <authorList>
            <person name="Wang Y."/>
        </authorList>
    </citation>
    <scope>NUCLEOTIDE SEQUENCE [LARGE SCALE GENOMIC DNA]</scope>
    <source>
        <strain evidence="6 7">VUL4_3</strain>
    </source>
</reference>
<feature type="signal peptide" evidence="5">
    <location>
        <begin position="1"/>
        <end position="27"/>
    </location>
</feature>
<feature type="chain" id="PRO_5038750103" evidence="5">
    <location>
        <begin position="28"/>
        <end position="259"/>
    </location>
</feature>
<evidence type="ECO:0000256" key="3">
    <source>
        <dbReference type="ARBA" id="ARBA00022729"/>
    </source>
</evidence>
<comment type="similarity">
    <text evidence="1">Belongs to the bacterial solute-binding protein ModA family.</text>
</comment>
<evidence type="ECO:0000256" key="2">
    <source>
        <dbReference type="ARBA" id="ARBA00022723"/>
    </source>
</evidence>
<dbReference type="PANTHER" id="PTHR30632">
    <property type="entry name" value="MOLYBDATE-BINDING PERIPLASMIC PROTEIN"/>
    <property type="match status" value="1"/>
</dbReference>
<accession>A0A1D9MMP9</accession>
<dbReference type="STRING" id="1912795.BK816_06870"/>
<evidence type="ECO:0000256" key="1">
    <source>
        <dbReference type="ARBA" id="ARBA00009175"/>
    </source>
</evidence>
<evidence type="ECO:0000313" key="6">
    <source>
        <dbReference type="EMBL" id="AOZ73518.1"/>
    </source>
</evidence>
<dbReference type="PANTHER" id="PTHR30632:SF0">
    <property type="entry name" value="SULFATE-BINDING PROTEIN"/>
    <property type="match status" value="1"/>
</dbReference>
<dbReference type="PIRSF" id="PIRSF004846">
    <property type="entry name" value="ModA"/>
    <property type="match status" value="1"/>
</dbReference>
<keyword evidence="3 5" id="KW-0732">Signal</keyword>
<feature type="binding site" evidence="4">
    <location>
        <position position="48"/>
    </location>
    <ligand>
        <name>molybdate</name>
        <dbReference type="ChEBI" id="CHEBI:36264"/>
    </ligand>
</feature>
<evidence type="ECO:0000256" key="4">
    <source>
        <dbReference type="PIRSR" id="PIRSR004846-1"/>
    </source>
</evidence>
<keyword evidence="2 4" id="KW-0479">Metal-binding</keyword>
<organism evidence="6 7">
    <name type="scientific">Boudabousia tangfeifanii</name>
    <dbReference type="NCBI Taxonomy" id="1912795"/>
    <lineage>
        <taxon>Bacteria</taxon>
        <taxon>Bacillati</taxon>
        <taxon>Actinomycetota</taxon>
        <taxon>Actinomycetes</taxon>
        <taxon>Actinomycetales</taxon>
        <taxon>Actinomycetaceae</taxon>
        <taxon>Boudabousia</taxon>
    </lineage>
</organism>
<feature type="binding site" evidence="4">
    <location>
        <position position="196"/>
    </location>
    <ligand>
        <name>molybdate</name>
        <dbReference type="ChEBI" id="CHEBI:36264"/>
    </ligand>
</feature>
<keyword evidence="7" id="KW-1185">Reference proteome</keyword>
<dbReference type="EMBL" id="CP017812">
    <property type="protein sequence ID" value="AOZ73518.1"/>
    <property type="molecule type" value="Genomic_DNA"/>
</dbReference>
<evidence type="ECO:0000313" key="7">
    <source>
        <dbReference type="Proteomes" id="UP000176288"/>
    </source>
</evidence>